<evidence type="ECO:0000313" key="2">
    <source>
        <dbReference type="EMBL" id="QFP94898.1"/>
    </source>
</evidence>
<dbReference type="InterPro" id="IPR055635">
    <property type="entry name" value="DUF7211"/>
</dbReference>
<dbReference type="KEGG" id="vg:55623399"/>
<feature type="compositionally biased region" description="Gly residues" evidence="1">
    <location>
        <begin position="378"/>
        <end position="405"/>
    </location>
</feature>
<organism evidence="2 3">
    <name type="scientific">Gordonia phage OhMyWard</name>
    <dbReference type="NCBI Taxonomy" id="2652414"/>
    <lineage>
        <taxon>Viruses</taxon>
        <taxon>Duplodnaviria</taxon>
        <taxon>Heunggongvirae</taxon>
        <taxon>Uroviricota</taxon>
        <taxon>Caudoviricetes</taxon>
        <taxon>Deejayvirinae</taxon>
        <taxon>Kenoshavirus</taxon>
        <taxon>Kenoshavirus ohmyward</taxon>
    </lineage>
</organism>
<dbReference type="GeneID" id="55623399"/>
<evidence type="ECO:0000256" key="1">
    <source>
        <dbReference type="SAM" id="MobiDB-lite"/>
    </source>
</evidence>
<reference evidence="2 3" key="1">
    <citation type="submission" date="2019-08" db="EMBL/GenBank/DDBJ databases">
        <authorList>
            <person name="Ward C."/>
            <person name="Batin B."/>
            <person name="Choi E."/>
            <person name="Dhami J."/>
            <person name="Figueroa S."/>
            <person name="Kim S."/>
            <person name="Kim U."/>
            <person name="Klim L."/>
            <person name="Lee Y.S."/>
            <person name="Lim D."/>
            <person name="Nathaniel A."/>
            <person name="Shih C."/>
            <person name="Simental K."/>
            <person name="Shu E."/>
            <person name="Trivedi R."/>
            <person name="Valladolid I."/>
            <person name="Wang C."/>
            <person name="Yoo K."/>
            <person name="Choi J.D."/>
            <person name="Dean N."/>
            <person name="Muthiah A.S."/>
            <person name="Diaz A."/>
            <person name="Garlena R.A."/>
            <person name="Russell D.A."/>
            <person name="Pope W.H."/>
            <person name="Jacobs-Sera D."/>
            <person name="Hatfull G.F."/>
        </authorList>
    </citation>
    <scope>NUCLEOTIDE SEQUENCE [LARGE SCALE GENOMIC DNA]</scope>
</reference>
<evidence type="ECO:0008006" key="4">
    <source>
        <dbReference type="Google" id="ProtNLM"/>
    </source>
</evidence>
<dbReference type="Gene3D" id="3.90.1140.10">
    <property type="entry name" value="Cyclic phosphodiesterase"/>
    <property type="match status" value="1"/>
</dbReference>
<dbReference type="RefSeq" id="YP_009852764.1">
    <property type="nucleotide sequence ID" value="NC_048816.1"/>
</dbReference>
<name>A0A5P8D7D8_9CAUD</name>
<feature type="compositionally biased region" description="Basic and acidic residues" evidence="1">
    <location>
        <begin position="409"/>
        <end position="449"/>
    </location>
</feature>
<feature type="region of interest" description="Disordered" evidence="1">
    <location>
        <begin position="525"/>
        <end position="573"/>
    </location>
</feature>
<proteinExistence type="predicted"/>
<sequence length="573" mass="63628">MTSWAIVAIPEEQESVWKISSEKIPHMTLLFLGEQSDPAKALHITEYLQHAVNTSIHKFGAEVRNRGILGDESADVLFFSADRRLKQVNDFRSYLLTDPVISEAYHSTEQFDGWTPHLTLGYPQRPAKKAEGLHSLPMYSVYFDKIALWVDDFDGPTFTLEYPDEYAMAQDSLAHRQAERAAAHKQPLTPRDVVMRNVLARRKQREPSNLKHHGFGAKKFIHKNPLEEAVKRTIPIAARTSQQLSKEGRFVKGAVSGELAHGSTKDAKKIYVRENQVAFHDHLQHALGGRPSEKANRLIDICARPDGDWLISSIDRLAHTGTVEIHIRPILDQYGMIENYELIHDQLGKDDMRCALMHHGVKGMKWGVRRKSKDSGGSSEGGGSGDSGSGGGSKSGGDAGPGSRNGGKKSKEERQEAKADKKAQKSFDMKAEIVKPKKSEEAKTAEIARKRSQKHGTDLLSNKELQDMVTRMNLEQQYQSLMDNQKSQTARAAGKSYLGDILKEAGAELAKEGIKWAVTEAVKSAFNSQTSSDSDGGSSRPRWTRNEANDLPSPRPPQLPPGRPQLPPGRGRR</sequence>
<dbReference type="Proteomes" id="UP000326805">
    <property type="component" value="Segment"/>
</dbReference>
<dbReference type="Pfam" id="PF23847">
    <property type="entry name" value="DUF7211"/>
    <property type="match status" value="1"/>
</dbReference>
<gene>
    <name evidence="2" type="primary">16</name>
    <name evidence="2" type="ORF">SEA_OHMYWARD_16</name>
</gene>
<keyword evidence="3" id="KW-1185">Reference proteome</keyword>
<accession>A0A5P8D7D8</accession>
<feature type="compositionally biased region" description="Pro residues" evidence="1">
    <location>
        <begin position="553"/>
        <end position="567"/>
    </location>
</feature>
<evidence type="ECO:0000313" key="3">
    <source>
        <dbReference type="Proteomes" id="UP000326805"/>
    </source>
</evidence>
<feature type="region of interest" description="Disordered" evidence="1">
    <location>
        <begin position="366"/>
        <end position="463"/>
    </location>
</feature>
<protein>
    <recommendedName>
        <fullName evidence="4">RNA ligase</fullName>
    </recommendedName>
</protein>
<dbReference type="InterPro" id="IPR009097">
    <property type="entry name" value="Cyclic_Pdiesterase"/>
</dbReference>
<dbReference type="SUPFAM" id="SSF55144">
    <property type="entry name" value="LigT-like"/>
    <property type="match status" value="1"/>
</dbReference>
<dbReference type="EMBL" id="MN284896">
    <property type="protein sequence ID" value="QFP94898.1"/>
    <property type="molecule type" value="Genomic_DNA"/>
</dbReference>